<organism evidence="3 4">
    <name type="scientific">Chthonomonas calidirosea (strain DSM 23976 / ICMP 18418 / T49)</name>
    <dbReference type="NCBI Taxonomy" id="1303518"/>
    <lineage>
        <taxon>Bacteria</taxon>
        <taxon>Bacillati</taxon>
        <taxon>Armatimonadota</taxon>
        <taxon>Chthonomonadia</taxon>
        <taxon>Chthonomonadales</taxon>
        <taxon>Chthonomonadaceae</taxon>
        <taxon>Chthonomonas</taxon>
    </lineage>
</organism>
<proteinExistence type="predicted"/>
<feature type="transmembrane region" description="Helical" evidence="2">
    <location>
        <begin position="21"/>
        <end position="38"/>
    </location>
</feature>
<dbReference type="PROSITE" id="PS50005">
    <property type="entry name" value="TPR"/>
    <property type="match status" value="1"/>
</dbReference>
<keyword evidence="2" id="KW-0812">Transmembrane</keyword>
<reference evidence="4" key="1">
    <citation type="submission" date="2013-03" db="EMBL/GenBank/DDBJ databases">
        <title>Genome sequence of Chthonomonas calidirosea, the first sequenced genome from the Armatimonadetes phylum (formally candidate division OP10).</title>
        <authorList>
            <person name="Lee K.C.Y."/>
            <person name="Morgan X.C."/>
            <person name="Dunfield P.F."/>
            <person name="Tamas I."/>
            <person name="Houghton K.M."/>
            <person name="Vyssotski M."/>
            <person name="Ryan J.L.J."/>
            <person name="Lagutin K."/>
            <person name="McDonald I.R."/>
            <person name="Stott M.B."/>
        </authorList>
    </citation>
    <scope>NUCLEOTIDE SEQUENCE [LARGE SCALE GENOMIC DNA]</scope>
    <source>
        <strain evidence="4">DSM 23976 / ICMP 18418 / T49</strain>
    </source>
</reference>
<protein>
    <submittedName>
        <fullName evidence="3">Uncharacterized protein</fullName>
    </submittedName>
</protein>
<dbReference type="SUPFAM" id="SSF48452">
    <property type="entry name" value="TPR-like"/>
    <property type="match status" value="1"/>
</dbReference>
<dbReference type="EMBL" id="HF951689">
    <property type="protein sequence ID" value="CCW34336.1"/>
    <property type="molecule type" value="Genomic_DNA"/>
</dbReference>
<evidence type="ECO:0000313" key="4">
    <source>
        <dbReference type="Proteomes" id="UP000014227"/>
    </source>
</evidence>
<keyword evidence="4" id="KW-1185">Reference proteome</keyword>
<dbReference type="eggNOG" id="COG0457">
    <property type="taxonomic scope" value="Bacteria"/>
</dbReference>
<dbReference type="InterPro" id="IPR011990">
    <property type="entry name" value="TPR-like_helical_dom_sf"/>
</dbReference>
<dbReference type="AlphaFoldDB" id="S0ESN1"/>
<name>S0ESN1_CHTCT</name>
<dbReference type="HOGENOM" id="CLU_527570_0_0_0"/>
<dbReference type="Proteomes" id="UP000014227">
    <property type="component" value="Chromosome I"/>
</dbReference>
<keyword evidence="2" id="KW-0472">Membrane</keyword>
<feature type="repeat" description="TPR" evidence="1">
    <location>
        <begin position="207"/>
        <end position="240"/>
    </location>
</feature>
<dbReference type="InterPro" id="IPR019734">
    <property type="entry name" value="TPR_rpt"/>
</dbReference>
<dbReference type="KEGG" id="ccz:CCALI_00502"/>
<accession>S0ESN1</accession>
<keyword evidence="2" id="KW-1133">Transmembrane helix</keyword>
<dbReference type="Gene3D" id="1.25.40.10">
    <property type="entry name" value="Tetratricopeptide repeat domain"/>
    <property type="match status" value="1"/>
</dbReference>
<evidence type="ECO:0000313" key="3">
    <source>
        <dbReference type="EMBL" id="CCW34336.1"/>
    </source>
</evidence>
<dbReference type="PATRIC" id="fig|1303518.3.peg.510"/>
<dbReference type="OrthoDB" id="9772873at2"/>
<sequence>MAAVTEKRPAKIIPVDVQRRGRGLIVFIVILLIIAGVVQHKAVDPYRKQLDKTERNEALALGGLNSEFLLLPLLGFREAAAGLLWVRCDEFFHSGDYDAILPLVRIITWLDPHAANVYVTGAWHMAYNFTDSTGERSDRRYIAPSEALLNEGIRNNPRIYDVKFEKGWENFDKIKNYAIAAEAFQDAINTPANKEVDSDDYPYGAPLKVWHILAHTYERMGRIPDAIAVWDQAIQISTQRLKQRGGRTKDFADFELHQAELHNRAEDYQRYFDRYTSINHDHVNTSPYPGVEWPFGGSSKPGPWDVSFSATVTVKRPKVLDIKGYFNAADGARIDVLLEDWDYKPHIVNNTTTAFAVDPNQTIMMDSIAVRKAEFEREIDMSKDPKMYSFAHEYYRLVLSYDPRTTAPHLQDRFGWSGEGMTDSNAAHVVVDNTPEMLGTKMIDGFGGTGPNWDGKTIPVWDGHTPPRDVYPPSQPRRLIMITYKLSRDQILGLKPITDKDIVPNQIMPLGPGQEP</sequence>
<dbReference type="InParanoid" id="S0ESN1"/>
<keyword evidence="1" id="KW-0802">TPR repeat</keyword>
<dbReference type="STRING" id="454171.CP488_00652"/>
<evidence type="ECO:0000256" key="2">
    <source>
        <dbReference type="SAM" id="Phobius"/>
    </source>
</evidence>
<dbReference type="RefSeq" id="WP_016481898.1">
    <property type="nucleotide sequence ID" value="NC_021487.1"/>
</dbReference>
<gene>
    <name evidence="3" type="ORF">CCALI_00502</name>
</gene>
<evidence type="ECO:0000256" key="1">
    <source>
        <dbReference type="PROSITE-ProRule" id="PRU00339"/>
    </source>
</evidence>